<protein>
    <submittedName>
        <fullName evidence="1">Uncharacterized protein</fullName>
    </submittedName>
</protein>
<reference evidence="1" key="1">
    <citation type="submission" date="2018-11" db="EMBL/GenBank/DDBJ databases">
        <authorList>
            <consortium name="Genoscope - CEA"/>
            <person name="William W."/>
        </authorList>
    </citation>
    <scope>NUCLEOTIDE SEQUENCE</scope>
</reference>
<sequence length="88" mass="9793">MTKAGCYDNWGADSLPLCYNNQATESLTGIFYVLSEFANMSGLLINPAKSSIFMTCRINQAFKDEVQRLGIPIELPGTTFYHEDNDSC</sequence>
<accession>A0A3P6B021</accession>
<proteinExistence type="predicted"/>
<dbReference type="AlphaFoldDB" id="A0A3P6B021"/>
<name>A0A3P6B021_BRAOL</name>
<dbReference type="EMBL" id="LR031872">
    <property type="protein sequence ID" value="VDC93623.1"/>
    <property type="molecule type" value="Genomic_DNA"/>
</dbReference>
<organism evidence="1">
    <name type="scientific">Brassica oleracea</name>
    <name type="common">Wild cabbage</name>
    <dbReference type="NCBI Taxonomy" id="3712"/>
    <lineage>
        <taxon>Eukaryota</taxon>
        <taxon>Viridiplantae</taxon>
        <taxon>Streptophyta</taxon>
        <taxon>Embryophyta</taxon>
        <taxon>Tracheophyta</taxon>
        <taxon>Spermatophyta</taxon>
        <taxon>Magnoliopsida</taxon>
        <taxon>eudicotyledons</taxon>
        <taxon>Gunneridae</taxon>
        <taxon>Pentapetalae</taxon>
        <taxon>rosids</taxon>
        <taxon>malvids</taxon>
        <taxon>Brassicales</taxon>
        <taxon>Brassicaceae</taxon>
        <taxon>Brassiceae</taxon>
        <taxon>Brassica</taxon>
    </lineage>
</organism>
<gene>
    <name evidence="1" type="ORF">BOLC3T16965H</name>
</gene>
<evidence type="ECO:0000313" key="1">
    <source>
        <dbReference type="EMBL" id="VDC93623.1"/>
    </source>
</evidence>